<comment type="caution">
    <text evidence="8">The sequence shown here is derived from an EMBL/GenBank/DDBJ whole genome shotgun (WGS) entry which is preliminary data.</text>
</comment>
<dbReference type="CDD" id="cd17324">
    <property type="entry name" value="MFS_NepI_like"/>
    <property type="match status" value="1"/>
</dbReference>
<keyword evidence="5 6" id="KW-0472">Membrane</keyword>
<keyword evidence="4 6" id="KW-1133">Transmembrane helix</keyword>
<feature type="transmembrane region" description="Helical" evidence="6">
    <location>
        <begin position="52"/>
        <end position="75"/>
    </location>
</feature>
<proteinExistence type="predicted"/>
<evidence type="ECO:0000313" key="9">
    <source>
        <dbReference type="Proteomes" id="UP001596039"/>
    </source>
</evidence>
<evidence type="ECO:0000256" key="2">
    <source>
        <dbReference type="ARBA" id="ARBA00022475"/>
    </source>
</evidence>
<evidence type="ECO:0000256" key="5">
    <source>
        <dbReference type="ARBA" id="ARBA00023136"/>
    </source>
</evidence>
<feature type="transmembrane region" description="Helical" evidence="6">
    <location>
        <begin position="171"/>
        <end position="191"/>
    </location>
</feature>
<organism evidence="8 9">
    <name type="scientific">Lysinimonas soli</name>
    <dbReference type="NCBI Taxonomy" id="1074233"/>
    <lineage>
        <taxon>Bacteria</taxon>
        <taxon>Bacillati</taxon>
        <taxon>Actinomycetota</taxon>
        <taxon>Actinomycetes</taxon>
        <taxon>Micrococcales</taxon>
        <taxon>Microbacteriaceae</taxon>
        <taxon>Lysinimonas</taxon>
    </lineage>
</organism>
<comment type="subcellular location">
    <subcellularLocation>
        <location evidence="1">Cell membrane</location>
        <topology evidence="1">Multi-pass membrane protein</topology>
    </subcellularLocation>
</comment>
<feature type="transmembrane region" description="Helical" evidence="6">
    <location>
        <begin position="140"/>
        <end position="165"/>
    </location>
</feature>
<feature type="transmembrane region" description="Helical" evidence="6">
    <location>
        <begin position="335"/>
        <end position="357"/>
    </location>
</feature>
<feature type="transmembrane region" description="Helical" evidence="6">
    <location>
        <begin position="275"/>
        <end position="295"/>
    </location>
</feature>
<feature type="transmembrane region" description="Helical" evidence="6">
    <location>
        <begin position="112"/>
        <end position="133"/>
    </location>
</feature>
<sequence>MTDIEQSYAPMRQVLMKLGILAFGLFIVGTNAFVIAGLLPQIARALRVTPEVVSYSITFYALVVAIVAPTISILLSRVSRTILMASGLGLIAVGTALAAASTGIEAFTIGRMIAGIGGAALVPTATAAATALVPPARRGTAIAFVSAGFTLSTAIGAPLGTAIGASGGWELPLWALAGLSALLVPAVLLGVRDIPLSVPASLGRRLASLRDGRLTLTLFAGLFIFAAFNSVYIFSSSVTGTATDGDGTLLAALLFGYGLAGIVGNVFAGPLTDRLGARVFGTIALAVQVALLALLPLLDGSFLWTMVLFVVWGLTAFASAVPLQHRLVDIDPAKAGIALSWWASATYLGVAVAPLLGASALAIGVPFVPVIGAVLAVVSLGLFQFGYRARRASRPESAPAAVDGAVTLEA</sequence>
<dbReference type="InterPro" id="IPR050189">
    <property type="entry name" value="MFS_Efflux_Transporters"/>
</dbReference>
<feature type="transmembrane region" description="Helical" evidence="6">
    <location>
        <begin position="363"/>
        <end position="385"/>
    </location>
</feature>
<evidence type="ECO:0000256" key="4">
    <source>
        <dbReference type="ARBA" id="ARBA00022989"/>
    </source>
</evidence>
<protein>
    <submittedName>
        <fullName evidence="8">MFS transporter</fullName>
    </submittedName>
</protein>
<dbReference type="Proteomes" id="UP001596039">
    <property type="component" value="Unassembled WGS sequence"/>
</dbReference>
<dbReference type="PROSITE" id="PS50850">
    <property type="entry name" value="MFS"/>
    <property type="match status" value="1"/>
</dbReference>
<dbReference type="InterPro" id="IPR036259">
    <property type="entry name" value="MFS_trans_sf"/>
</dbReference>
<dbReference type="SUPFAM" id="SSF103473">
    <property type="entry name" value="MFS general substrate transporter"/>
    <property type="match status" value="1"/>
</dbReference>
<dbReference type="Gene3D" id="1.20.1250.20">
    <property type="entry name" value="MFS general substrate transporter like domains"/>
    <property type="match status" value="2"/>
</dbReference>
<name>A0ABW0NL75_9MICO</name>
<dbReference type="PANTHER" id="PTHR43124">
    <property type="entry name" value="PURINE EFFLUX PUMP PBUE"/>
    <property type="match status" value="1"/>
</dbReference>
<dbReference type="EMBL" id="JBHSMG010000001">
    <property type="protein sequence ID" value="MFC5501331.1"/>
    <property type="molecule type" value="Genomic_DNA"/>
</dbReference>
<evidence type="ECO:0000259" key="7">
    <source>
        <dbReference type="PROSITE" id="PS50850"/>
    </source>
</evidence>
<dbReference type="InterPro" id="IPR020846">
    <property type="entry name" value="MFS_dom"/>
</dbReference>
<dbReference type="InterPro" id="IPR011701">
    <property type="entry name" value="MFS"/>
</dbReference>
<evidence type="ECO:0000256" key="3">
    <source>
        <dbReference type="ARBA" id="ARBA00022692"/>
    </source>
</evidence>
<keyword evidence="9" id="KW-1185">Reference proteome</keyword>
<evidence type="ECO:0000256" key="6">
    <source>
        <dbReference type="SAM" id="Phobius"/>
    </source>
</evidence>
<feature type="transmembrane region" description="Helical" evidence="6">
    <location>
        <begin position="247"/>
        <end position="268"/>
    </location>
</feature>
<evidence type="ECO:0000313" key="8">
    <source>
        <dbReference type="EMBL" id="MFC5501331.1"/>
    </source>
</evidence>
<feature type="transmembrane region" description="Helical" evidence="6">
    <location>
        <begin position="20"/>
        <end position="40"/>
    </location>
</feature>
<feature type="transmembrane region" description="Helical" evidence="6">
    <location>
        <begin position="301"/>
        <end position="323"/>
    </location>
</feature>
<dbReference type="Pfam" id="PF07690">
    <property type="entry name" value="MFS_1"/>
    <property type="match status" value="1"/>
</dbReference>
<reference evidence="9" key="1">
    <citation type="journal article" date="2019" name="Int. J. Syst. Evol. Microbiol.">
        <title>The Global Catalogue of Microorganisms (GCM) 10K type strain sequencing project: providing services to taxonomists for standard genome sequencing and annotation.</title>
        <authorList>
            <consortium name="The Broad Institute Genomics Platform"/>
            <consortium name="The Broad Institute Genome Sequencing Center for Infectious Disease"/>
            <person name="Wu L."/>
            <person name="Ma J."/>
        </authorList>
    </citation>
    <scope>NUCLEOTIDE SEQUENCE [LARGE SCALE GENOMIC DNA]</scope>
    <source>
        <strain evidence="9">CGMCC 4.6997</strain>
    </source>
</reference>
<feature type="domain" description="Major facilitator superfamily (MFS) profile" evidence="7">
    <location>
        <begin position="17"/>
        <end position="391"/>
    </location>
</feature>
<dbReference type="PANTHER" id="PTHR43124:SF3">
    <property type="entry name" value="CHLORAMPHENICOL EFFLUX PUMP RV0191"/>
    <property type="match status" value="1"/>
</dbReference>
<evidence type="ECO:0000256" key="1">
    <source>
        <dbReference type="ARBA" id="ARBA00004651"/>
    </source>
</evidence>
<dbReference type="RefSeq" id="WP_386738928.1">
    <property type="nucleotide sequence ID" value="NZ_JBHSMG010000001.1"/>
</dbReference>
<feature type="transmembrane region" description="Helical" evidence="6">
    <location>
        <begin position="212"/>
        <end position="235"/>
    </location>
</feature>
<gene>
    <name evidence="8" type="ORF">ACFPJ4_03640</name>
</gene>
<keyword evidence="2" id="KW-1003">Cell membrane</keyword>
<keyword evidence="3 6" id="KW-0812">Transmembrane</keyword>
<accession>A0ABW0NL75</accession>
<feature type="transmembrane region" description="Helical" evidence="6">
    <location>
        <begin position="82"/>
        <end position="100"/>
    </location>
</feature>